<dbReference type="SMART" id="SM00267">
    <property type="entry name" value="GGDEF"/>
    <property type="match status" value="1"/>
</dbReference>
<comment type="catalytic activity">
    <reaction evidence="3">
        <text>2 GTP = 3',3'-c-di-GMP + 2 diphosphate</text>
        <dbReference type="Rhea" id="RHEA:24898"/>
        <dbReference type="ChEBI" id="CHEBI:33019"/>
        <dbReference type="ChEBI" id="CHEBI:37565"/>
        <dbReference type="ChEBI" id="CHEBI:58805"/>
        <dbReference type="EC" id="2.7.7.65"/>
    </reaction>
</comment>
<dbReference type="CDD" id="cd01949">
    <property type="entry name" value="GGDEF"/>
    <property type="match status" value="1"/>
</dbReference>
<keyword evidence="4" id="KW-0812">Transmembrane</keyword>
<name>A0A6G8S0L9_9GAMM</name>
<accession>A0A6G8S0L9</accession>
<dbReference type="Pfam" id="PF00990">
    <property type="entry name" value="GGDEF"/>
    <property type="match status" value="1"/>
</dbReference>
<evidence type="ECO:0000259" key="5">
    <source>
        <dbReference type="PROSITE" id="PS50887"/>
    </source>
</evidence>
<dbReference type="EMBL" id="CP049916">
    <property type="protein sequence ID" value="QIO07739.1"/>
    <property type="molecule type" value="Genomic_DNA"/>
</dbReference>
<dbReference type="GO" id="GO:0052621">
    <property type="term" value="F:diguanylate cyclase activity"/>
    <property type="evidence" value="ECO:0007669"/>
    <property type="project" value="UniProtKB-EC"/>
</dbReference>
<dbReference type="Gene3D" id="3.30.70.270">
    <property type="match status" value="1"/>
</dbReference>
<dbReference type="InterPro" id="IPR043128">
    <property type="entry name" value="Rev_trsase/Diguanyl_cyclase"/>
</dbReference>
<dbReference type="Proteomes" id="UP000501939">
    <property type="component" value="Chromosome"/>
</dbReference>
<proteinExistence type="predicted"/>
<dbReference type="KEGG" id="alj:G8D99_00950"/>
<dbReference type="InterPro" id="IPR050469">
    <property type="entry name" value="Diguanylate_Cyclase"/>
</dbReference>
<protein>
    <recommendedName>
        <fullName evidence="2">diguanylate cyclase</fullName>
        <ecNumber evidence="2">2.7.7.65</ecNumber>
    </recommendedName>
</protein>
<dbReference type="PANTHER" id="PTHR45138">
    <property type="entry name" value="REGULATORY COMPONENTS OF SENSORY TRANSDUCTION SYSTEM"/>
    <property type="match status" value="1"/>
</dbReference>
<sequence>MLKLHSEHIGKRLLISMLVIVLSLLCISIPLIIGAYRDYQQSKHTLVELKALTTVADLANQISRERGPSNMAMSSTAEDLNKNLEDLKQYRKGVDEQIELTFATLQNAGFKQLAKELKFEIQNKLTLARQHVDKYIETPFQQRQSSQLDTTIVSMFGAWDSCHELLKNVVMQSQSKDGGISDYYTLVMILAELRDQAGRVASNVMASVTFHEPIPNENIARALQTQKQVRYLWDLVNTMQHEQNKTPEFNHLYVNVKRQFIDLGLPIVTQLIEQSHAGEAYFLKGTQLTAEISPKFTTVIDLQKYLLEYSVEAAEREQSAAQRKFLSNLLIALVSLMAALFTMIYAQRKVFYPLIQARDTIVELSYAHSSAGSDVVEHKLRQVHSLYDALRKLQDMLKQRDAFEFELKSIANTDRLTGVSNRLALDEYLKLTEKLPNHFENICLIIIDIDNFKQVNDTHGHIFGDNVIVAVADCLKENVRHSDLIIRFGGDEFLVVMQNIEFDKAVASAEKIRTAVASLDLIDPENQEKLNISVSIGVAVGARTWMDLLEKADKSLFKSKEGGKNLVSV</sequence>
<dbReference type="AlphaFoldDB" id="A0A6G8S0L9"/>
<evidence type="ECO:0000256" key="1">
    <source>
        <dbReference type="ARBA" id="ARBA00001946"/>
    </source>
</evidence>
<dbReference type="GO" id="GO:0043709">
    <property type="term" value="P:cell adhesion involved in single-species biofilm formation"/>
    <property type="evidence" value="ECO:0007669"/>
    <property type="project" value="TreeGrafter"/>
</dbReference>
<dbReference type="EC" id="2.7.7.65" evidence="2"/>
<dbReference type="SUPFAM" id="SSF55073">
    <property type="entry name" value="Nucleotide cyclase"/>
    <property type="match status" value="1"/>
</dbReference>
<evidence type="ECO:0000313" key="7">
    <source>
        <dbReference type="Proteomes" id="UP000501939"/>
    </source>
</evidence>
<feature type="transmembrane region" description="Helical" evidence="4">
    <location>
        <begin position="325"/>
        <end position="346"/>
    </location>
</feature>
<keyword evidence="4" id="KW-1133">Transmembrane helix</keyword>
<evidence type="ECO:0000256" key="3">
    <source>
        <dbReference type="ARBA" id="ARBA00034247"/>
    </source>
</evidence>
<reference evidence="6 7" key="1">
    <citation type="submission" date="2020-03" db="EMBL/GenBank/DDBJ databases">
        <authorList>
            <person name="Zhu W."/>
        </authorList>
    </citation>
    <scope>NUCLEOTIDE SEQUENCE [LARGE SCALE GENOMIC DNA]</scope>
    <source>
        <strain evidence="6 7">185</strain>
    </source>
</reference>
<dbReference type="InterPro" id="IPR029787">
    <property type="entry name" value="Nucleotide_cyclase"/>
</dbReference>
<keyword evidence="4" id="KW-0472">Membrane</keyword>
<dbReference type="PROSITE" id="PS50887">
    <property type="entry name" value="GGDEF"/>
    <property type="match status" value="1"/>
</dbReference>
<keyword evidence="7" id="KW-1185">Reference proteome</keyword>
<gene>
    <name evidence="6" type="ORF">G8D99_00950</name>
</gene>
<comment type="cofactor">
    <cofactor evidence="1">
        <name>Mg(2+)</name>
        <dbReference type="ChEBI" id="CHEBI:18420"/>
    </cofactor>
</comment>
<dbReference type="PANTHER" id="PTHR45138:SF9">
    <property type="entry name" value="DIGUANYLATE CYCLASE DGCM-RELATED"/>
    <property type="match status" value="1"/>
</dbReference>
<dbReference type="RefSeq" id="WP_166321785.1">
    <property type="nucleotide sequence ID" value="NZ_CP049916.1"/>
</dbReference>
<dbReference type="GO" id="GO:0005886">
    <property type="term" value="C:plasma membrane"/>
    <property type="evidence" value="ECO:0007669"/>
    <property type="project" value="TreeGrafter"/>
</dbReference>
<feature type="domain" description="GGDEF" evidence="5">
    <location>
        <begin position="440"/>
        <end position="569"/>
    </location>
</feature>
<dbReference type="InterPro" id="IPR000160">
    <property type="entry name" value="GGDEF_dom"/>
</dbReference>
<dbReference type="FunFam" id="3.30.70.270:FF:000001">
    <property type="entry name" value="Diguanylate cyclase domain protein"/>
    <property type="match status" value="1"/>
</dbReference>
<dbReference type="GO" id="GO:1902201">
    <property type="term" value="P:negative regulation of bacterial-type flagellum-dependent cell motility"/>
    <property type="evidence" value="ECO:0007669"/>
    <property type="project" value="TreeGrafter"/>
</dbReference>
<organism evidence="6 7">
    <name type="scientific">Acinetobacter lanii</name>
    <dbReference type="NCBI Taxonomy" id="2715163"/>
    <lineage>
        <taxon>Bacteria</taxon>
        <taxon>Pseudomonadati</taxon>
        <taxon>Pseudomonadota</taxon>
        <taxon>Gammaproteobacteria</taxon>
        <taxon>Moraxellales</taxon>
        <taxon>Moraxellaceae</taxon>
        <taxon>Acinetobacter</taxon>
    </lineage>
</organism>
<evidence type="ECO:0000313" key="6">
    <source>
        <dbReference type="EMBL" id="QIO07739.1"/>
    </source>
</evidence>
<evidence type="ECO:0000256" key="2">
    <source>
        <dbReference type="ARBA" id="ARBA00012528"/>
    </source>
</evidence>
<dbReference type="NCBIfam" id="TIGR00254">
    <property type="entry name" value="GGDEF"/>
    <property type="match status" value="1"/>
</dbReference>
<feature type="transmembrane region" description="Helical" evidence="4">
    <location>
        <begin position="12"/>
        <end position="36"/>
    </location>
</feature>
<evidence type="ECO:0000256" key="4">
    <source>
        <dbReference type="SAM" id="Phobius"/>
    </source>
</evidence>